<dbReference type="Pfam" id="PF23247">
    <property type="entry name" value="LRR_RPS2"/>
    <property type="match status" value="1"/>
</dbReference>
<dbReference type="Gene3D" id="1.10.8.430">
    <property type="entry name" value="Helical domain of apoptotic protease-activating factors"/>
    <property type="match status" value="1"/>
</dbReference>
<dbReference type="InterPro" id="IPR057135">
    <property type="entry name" value="At4g27190-like_LRR"/>
</dbReference>
<reference evidence="10" key="2">
    <citation type="journal article" date="2018" name="BMC Genomics">
        <title>A manually annotated Actinidia chinensis var. chinensis (kiwifruit) genome highlights the challenges associated with draft genomes and gene prediction in plants.</title>
        <authorList>
            <person name="Pilkington S.M."/>
            <person name="Crowhurst R."/>
            <person name="Hilario E."/>
            <person name="Nardozza S."/>
            <person name="Fraser L."/>
            <person name="Peng Y."/>
            <person name="Gunaseelan K."/>
            <person name="Simpson R."/>
            <person name="Tahir J."/>
            <person name="Deroles S.C."/>
            <person name="Templeton K."/>
            <person name="Luo Z."/>
            <person name="Davy M."/>
            <person name="Cheng C."/>
            <person name="McNeilage M."/>
            <person name="Scaglione D."/>
            <person name="Liu Y."/>
            <person name="Zhang Q."/>
            <person name="Datson P."/>
            <person name="De Silva N."/>
            <person name="Gardiner S.E."/>
            <person name="Bassett H."/>
            <person name="Chagne D."/>
            <person name="McCallum J."/>
            <person name="Dzierzon H."/>
            <person name="Deng C."/>
            <person name="Wang Y.Y."/>
            <person name="Barron L."/>
            <person name="Manako K."/>
            <person name="Bowen J."/>
            <person name="Foster T.M."/>
            <person name="Erridge Z.A."/>
            <person name="Tiffin H."/>
            <person name="Waite C.N."/>
            <person name="Davies K.M."/>
            <person name="Grierson E.P."/>
            <person name="Laing W.A."/>
            <person name="Kirk R."/>
            <person name="Chen X."/>
            <person name="Wood M."/>
            <person name="Montefiori M."/>
            <person name="Brummell D.A."/>
            <person name="Schwinn K.E."/>
            <person name="Catanach A."/>
            <person name="Fullerton C."/>
            <person name="Li D."/>
            <person name="Meiyalaghan S."/>
            <person name="Nieuwenhuizen N."/>
            <person name="Read N."/>
            <person name="Prakash R."/>
            <person name="Hunter D."/>
            <person name="Zhang H."/>
            <person name="McKenzie M."/>
            <person name="Knabel M."/>
            <person name="Harris A."/>
            <person name="Allan A.C."/>
            <person name="Gleave A."/>
            <person name="Chen A."/>
            <person name="Janssen B.J."/>
            <person name="Plunkett B."/>
            <person name="Ampomah-Dwamena C."/>
            <person name="Voogd C."/>
            <person name="Leif D."/>
            <person name="Lafferty D."/>
            <person name="Souleyre E.J.F."/>
            <person name="Varkonyi-Gasic E."/>
            <person name="Gambi F."/>
            <person name="Hanley J."/>
            <person name="Yao J.L."/>
            <person name="Cheung J."/>
            <person name="David K.M."/>
            <person name="Warren B."/>
            <person name="Marsh K."/>
            <person name="Snowden K.C."/>
            <person name="Lin-Wang K."/>
            <person name="Brian L."/>
            <person name="Martinez-Sanchez M."/>
            <person name="Wang M."/>
            <person name="Ileperuma N."/>
            <person name="Macnee N."/>
            <person name="Campin R."/>
            <person name="McAtee P."/>
            <person name="Drummond R.S.M."/>
            <person name="Espley R.V."/>
            <person name="Ireland H.S."/>
            <person name="Wu R."/>
            <person name="Atkinson R.G."/>
            <person name="Karunairetnam S."/>
            <person name="Bulley S."/>
            <person name="Chunkath S."/>
            <person name="Hanley Z."/>
            <person name="Storey R."/>
            <person name="Thrimawithana A.H."/>
            <person name="Thomson S."/>
            <person name="David C."/>
            <person name="Testolin R."/>
            <person name="Huang H."/>
            <person name="Hellens R.P."/>
            <person name="Schaffer R.J."/>
        </authorList>
    </citation>
    <scope>NUCLEOTIDE SEQUENCE [LARGE SCALE GENOMIC DNA]</scope>
    <source>
        <strain evidence="10">cv. Red5</strain>
    </source>
</reference>
<protein>
    <submittedName>
        <fullName evidence="9">Disease resistance protein</fullName>
    </submittedName>
</protein>
<dbReference type="GO" id="GO:0005524">
    <property type="term" value="F:ATP binding"/>
    <property type="evidence" value="ECO:0007669"/>
    <property type="project" value="UniProtKB-KW"/>
</dbReference>
<keyword evidence="5" id="KW-0547">Nucleotide-binding</keyword>
<dbReference type="GO" id="GO:0043531">
    <property type="term" value="F:ADP binding"/>
    <property type="evidence" value="ECO:0007669"/>
    <property type="project" value="InterPro"/>
</dbReference>
<dbReference type="PANTHER" id="PTHR33463:SF179">
    <property type="entry name" value="NB-ARC DOMAIN-CONTAINING PROTEIN"/>
    <property type="match status" value="1"/>
</dbReference>
<evidence type="ECO:0000256" key="2">
    <source>
        <dbReference type="ARBA" id="ARBA00022614"/>
    </source>
</evidence>
<dbReference type="STRING" id="1590841.A0A2R6RS21"/>
<evidence type="ECO:0000313" key="10">
    <source>
        <dbReference type="Proteomes" id="UP000241394"/>
    </source>
</evidence>
<dbReference type="Gramene" id="PSS32826">
    <property type="protein sequence ID" value="PSS32826"/>
    <property type="gene ID" value="CEY00_Acc33570"/>
</dbReference>
<sequence length="851" mass="97434">MLTMAINSATCRVSKYIEDGIFQKIGISGSGGEEVASAVIDTPRVRAKCSVVVRVSVSRQHSIKEVRQNITEQILKLQQTDQKADDNFQVPLDQLLPYNFILLLDCVDGQIDLHDLKLPPHGYLVLTTQSQKVYEIMEVDLEVRMKDHLLPWELFCRNVGRSLVNSSPVLQKMAVQLVKECRSHLLAIILLARALKDATEIGVWELALSKLTSQSSRLVGPSEVMKHVLELIWEQKDFRTKHCIKCCTMIPVEGFGTDSLVSKWISNHSVETAAEGKAILEDLISSFLLENVGRDKLRMRRETKNVLQWYFTSSLPSPYLREGGSGLTETPKVERWNAKEIELENNKLSELPENPMCPALTKLWLQNNSDLMEIPQLFFEDMPLLQDLDLSHTSIKSLPSSISRLVSLRTLNLRGCELLRTLSPEIGALGKLEVLDLEGTEIVHLPKEIGELFSLRNLKVSLSGCRKPYGEIEQVGTTIPTEVLSKFSQLEELSIDVIPDGDWRDAEVNPDSEWWWDADVNAILKKLSCSKKLRILKLHLPSAELLQQLRWDGEKLMYHDLSRFRFTVGRHQQRIIYRLPHEVEERFNKWEEEFKKCLKYINGEGMPLGITEALKHASVFFLDRHWTAKALSEFGHENMVKLKCCLLVECNELKTIIDGDYEYPSGVKKSVFGLLWNLSIHYMKKLQSIWKGPIDKNFLSNLRSLALHTCPNLITIFTPDLLGNLRWLEELIVEDCPKIKSLVRQESSILISGNYVPSLKKISLLDLPELVSISGCLSIGSLVELIVYNCPKLESLYATERSPIYYKIKGEKEWWDSLKWHNPEWSRMTWPAYEEMDEDFMDQSATDIYLN</sequence>
<dbReference type="Gene3D" id="3.80.10.10">
    <property type="entry name" value="Ribonuclease Inhibitor"/>
    <property type="match status" value="2"/>
</dbReference>
<feature type="domain" description="NB-ARC" evidence="6">
    <location>
        <begin position="21"/>
        <end position="161"/>
    </location>
</feature>
<dbReference type="SUPFAM" id="SSF52540">
    <property type="entry name" value="P-loop containing nucleoside triphosphate hydrolases"/>
    <property type="match status" value="1"/>
</dbReference>
<keyword evidence="2" id="KW-0433">Leucine-rich repeat</keyword>
<feature type="domain" description="Disease resistance protein At4g27190-like leucine-rich repeats" evidence="7">
    <location>
        <begin position="678"/>
        <end position="798"/>
    </location>
</feature>
<reference evidence="9 10" key="1">
    <citation type="submission" date="2017-07" db="EMBL/GenBank/DDBJ databases">
        <title>An improved, manually edited Actinidia chinensis var. chinensis (kiwifruit) genome highlights the challenges associated with draft genomes and gene prediction in plants.</title>
        <authorList>
            <person name="Pilkington S."/>
            <person name="Crowhurst R."/>
            <person name="Hilario E."/>
            <person name="Nardozza S."/>
            <person name="Fraser L."/>
            <person name="Peng Y."/>
            <person name="Gunaseelan K."/>
            <person name="Simpson R."/>
            <person name="Tahir J."/>
            <person name="Deroles S."/>
            <person name="Templeton K."/>
            <person name="Luo Z."/>
            <person name="Davy M."/>
            <person name="Cheng C."/>
            <person name="Mcneilage M."/>
            <person name="Scaglione D."/>
            <person name="Liu Y."/>
            <person name="Zhang Q."/>
            <person name="Datson P."/>
            <person name="De Silva N."/>
            <person name="Gardiner S."/>
            <person name="Bassett H."/>
            <person name="Chagne D."/>
            <person name="Mccallum J."/>
            <person name="Dzierzon H."/>
            <person name="Deng C."/>
            <person name="Wang Y.-Y."/>
            <person name="Barron N."/>
            <person name="Manako K."/>
            <person name="Bowen J."/>
            <person name="Foster T."/>
            <person name="Erridge Z."/>
            <person name="Tiffin H."/>
            <person name="Waite C."/>
            <person name="Davies K."/>
            <person name="Grierson E."/>
            <person name="Laing W."/>
            <person name="Kirk R."/>
            <person name="Chen X."/>
            <person name="Wood M."/>
            <person name="Montefiori M."/>
            <person name="Brummell D."/>
            <person name="Schwinn K."/>
            <person name="Catanach A."/>
            <person name="Fullerton C."/>
            <person name="Li D."/>
            <person name="Meiyalaghan S."/>
            <person name="Nieuwenhuizen N."/>
            <person name="Read N."/>
            <person name="Prakash R."/>
            <person name="Hunter D."/>
            <person name="Zhang H."/>
            <person name="Mckenzie M."/>
            <person name="Knabel M."/>
            <person name="Harris A."/>
            <person name="Allan A."/>
            <person name="Chen A."/>
            <person name="Janssen B."/>
            <person name="Plunkett B."/>
            <person name="Dwamena C."/>
            <person name="Voogd C."/>
            <person name="Leif D."/>
            <person name="Lafferty D."/>
            <person name="Souleyre E."/>
            <person name="Varkonyi-Gasic E."/>
            <person name="Gambi F."/>
            <person name="Hanley J."/>
            <person name="Yao J.-L."/>
            <person name="Cheung J."/>
            <person name="David K."/>
            <person name="Warren B."/>
            <person name="Marsh K."/>
            <person name="Snowden K."/>
            <person name="Lin-Wang K."/>
            <person name="Brian L."/>
            <person name="Martinez-Sanchez M."/>
            <person name="Wang M."/>
            <person name="Ileperuma N."/>
            <person name="Macnee N."/>
            <person name="Campin R."/>
            <person name="Mcatee P."/>
            <person name="Drummond R."/>
            <person name="Espley R."/>
            <person name="Ireland H."/>
            <person name="Wu R."/>
            <person name="Atkinson R."/>
            <person name="Karunairetnam S."/>
            <person name="Bulley S."/>
            <person name="Chunkath S."/>
            <person name="Hanley Z."/>
            <person name="Storey R."/>
            <person name="Thrimawithana A."/>
            <person name="Thomson S."/>
            <person name="David C."/>
            <person name="Testolin R."/>
        </authorList>
    </citation>
    <scope>NUCLEOTIDE SEQUENCE [LARGE SCALE GENOMIC DNA]</scope>
    <source>
        <strain evidence="10">cv. Red5</strain>
        <tissue evidence="9">Young leaf</tissue>
    </source>
</reference>
<evidence type="ECO:0000313" key="9">
    <source>
        <dbReference type="EMBL" id="PSS32826.1"/>
    </source>
</evidence>
<dbReference type="GO" id="GO:0006952">
    <property type="term" value="P:defense response"/>
    <property type="evidence" value="ECO:0007669"/>
    <property type="project" value="UniProtKB-KW"/>
</dbReference>
<evidence type="ECO:0000259" key="8">
    <source>
        <dbReference type="Pfam" id="PF23598"/>
    </source>
</evidence>
<gene>
    <name evidence="9" type="ORF">CEY00_Acc33570</name>
</gene>
<dbReference type="InterPro" id="IPR055414">
    <property type="entry name" value="LRR_R13L4/SHOC2-like"/>
</dbReference>
<evidence type="ECO:0000256" key="1">
    <source>
        <dbReference type="ARBA" id="ARBA00008894"/>
    </source>
</evidence>
<keyword evidence="4" id="KW-0611">Plant defense</keyword>
<dbReference type="Pfam" id="PF00931">
    <property type="entry name" value="NB-ARC"/>
    <property type="match status" value="1"/>
</dbReference>
<name>A0A2R6RS21_ACTCC</name>
<dbReference type="SMART" id="SM00369">
    <property type="entry name" value="LRR_TYP"/>
    <property type="match status" value="3"/>
</dbReference>
<evidence type="ECO:0000259" key="7">
    <source>
        <dbReference type="Pfam" id="PF23247"/>
    </source>
</evidence>
<evidence type="ECO:0000256" key="4">
    <source>
        <dbReference type="ARBA" id="ARBA00022821"/>
    </source>
</evidence>
<comment type="caution">
    <text evidence="9">The sequence shown here is derived from an EMBL/GenBank/DDBJ whole genome shotgun (WGS) entry which is preliminary data.</text>
</comment>
<dbReference type="InterPro" id="IPR042197">
    <property type="entry name" value="Apaf_helical"/>
</dbReference>
<evidence type="ECO:0000256" key="5">
    <source>
        <dbReference type="ARBA" id="ARBA00022840"/>
    </source>
</evidence>
<dbReference type="PANTHER" id="PTHR33463">
    <property type="entry name" value="NB-ARC DOMAIN-CONTAINING PROTEIN-RELATED"/>
    <property type="match status" value="1"/>
</dbReference>
<keyword evidence="3" id="KW-0677">Repeat</keyword>
<proteinExistence type="inferred from homology"/>
<dbReference type="InterPro" id="IPR002182">
    <property type="entry name" value="NB-ARC"/>
</dbReference>
<keyword evidence="10" id="KW-1185">Reference proteome</keyword>
<dbReference type="SUPFAM" id="SSF52058">
    <property type="entry name" value="L domain-like"/>
    <property type="match status" value="1"/>
</dbReference>
<dbReference type="InterPro" id="IPR050905">
    <property type="entry name" value="Plant_NBS-LRR"/>
</dbReference>
<dbReference type="InParanoid" id="A0A2R6RS21"/>
<dbReference type="InterPro" id="IPR027417">
    <property type="entry name" value="P-loop_NTPase"/>
</dbReference>
<dbReference type="InterPro" id="IPR003591">
    <property type="entry name" value="Leu-rich_rpt_typical-subtyp"/>
</dbReference>
<dbReference type="AlphaFoldDB" id="A0A2R6RS21"/>
<dbReference type="Proteomes" id="UP000241394">
    <property type="component" value="Chromosome LG3"/>
</dbReference>
<dbReference type="Pfam" id="PF23598">
    <property type="entry name" value="LRR_14"/>
    <property type="match status" value="1"/>
</dbReference>
<dbReference type="InterPro" id="IPR032675">
    <property type="entry name" value="LRR_dom_sf"/>
</dbReference>
<keyword evidence="5" id="KW-0067">ATP-binding</keyword>
<accession>A0A2R6RS21</accession>
<comment type="similarity">
    <text evidence="1">Belongs to the disease resistance NB-LRR family.</text>
</comment>
<organism evidence="9 10">
    <name type="scientific">Actinidia chinensis var. chinensis</name>
    <name type="common">Chinese soft-hair kiwi</name>
    <dbReference type="NCBI Taxonomy" id="1590841"/>
    <lineage>
        <taxon>Eukaryota</taxon>
        <taxon>Viridiplantae</taxon>
        <taxon>Streptophyta</taxon>
        <taxon>Embryophyta</taxon>
        <taxon>Tracheophyta</taxon>
        <taxon>Spermatophyta</taxon>
        <taxon>Magnoliopsida</taxon>
        <taxon>eudicotyledons</taxon>
        <taxon>Gunneridae</taxon>
        <taxon>Pentapetalae</taxon>
        <taxon>asterids</taxon>
        <taxon>Ericales</taxon>
        <taxon>Actinidiaceae</taxon>
        <taxon>Actinidia</taxon>
    </lineage>
</organism>
<dbReference type="OMA" id="ERSICKH"/>
<evidence type="ECO:0000256" key="3">
    <source>
        <dbReference type="ARBA" id="ARBA00022737"/>
    </source>
</evidence>
<feature type="domain" description="Disease resistance R13L4/SHOC-2-like LRR" evidence="8">
    <location>
        <begin position="372"/>
        <end position="566"/>
    </location>
</feature>
<dbReference type="OrthoDB" id="1938824at2759"/>
<dbReference type="EMBL" id="NKQK01000003">
    <property type="protein sequence ID" value="PSS32826.1"/>
    <property type="molecule type" value="Genomic_DNA"/>
</dbReference>
<evidence type="ECO:0000259" key="6">
    <source>
        <dbReference type="Pfam" id="PF00931"/>
    </source>
</evidence>